<evidence type="ECO:0000256" key="2">
    <source>
        <dbReference type="ARBA" id="ARBA00008684"/>
    </source>
</evidence>
<keyword evidence="4" id="KW-0723">Serine/threonine-protein kinase</keyword>
<proteinExistence type="inferred from homology"/>
<keyword evidence="11 21" id="KW-0418">Kinase</keyword>
<dbReference type="GO" id="GO:0004674">
    <property type="term" value="F:protein serine/threonine kinase activity"/>
    <property type="evidence" value="ECO:0007669"/>
    <property type="project" value="UniProtKB-KW"/>
</dbReference>
<dbReference type="InterPro" id="IPR011009">
    <property type="entry name" value="Kinase-like_dom_sf"/>
</dbReference>
<dbReference type="FunFam" id="1.10.510.10:FF:000453">
    <property type="entry name" value="LRR receptor-like serine/threonine-protein kinase HSL2"/>
    <property type="match status" value="1"/>
</dbReference>
<evidence type="ECO:0000256" key="19">
    <source>
        <dbReference type="SAM" id="SignalP"/>
    </source>
</evidence>
<dbReference type="Pfam" id="PF08263">
    <property type="entry name" value="LRRNT_2"/>
    <property type="match status" value="1"/>
</dbReference>
<dbReference type="InterPro" id="IPR000719">
    <property type="entry name" value="Prot_kinase_dom"/>
</dbReference>
<keyword evidence="22" id="KW-1185">Reference proteome</keyword>
<dbReference type="Gene3D" id="3.30.200.20">
    <property type="entry name" value="Phosphorylase Kinase, domain 1"/>
    <property type="match status" value="1"/>
</dbReference>
<dbReference type="SUPFAM" id="SSF52058">
    <property type="entry name" value="L domain-like"/>
    <property type="match status" value="1"/>
</dbReference>
<keyword evidence="12 17" id="KW-0067">ATP-binding</keyword>
<dbReference type="GO" id="GO:0005524">
    <property type="term" value="F:ATP binding"/>
    <property type="evidence" value="ECO:0007669"/>
    <property type="project" value="UniProtKB-UniRule"/>
</dbReference>
<feature type="domain" description="Protein kinase" evidence="20">
    <location>
        <begin position="660"/>
        <end position="933"/>
    </location>
</feature>
<dbReference type="EMBL" id="CACSLK010031655">
    <property type="protein sequence ID" value="CAA0840062.1"/>
    <property type="molecule type" value="Genomic_DNA"/>
</dbReference>
<evidence type="ECO:0000256" key="12">
    <source>
        <dbReference type="ARBA" id="ARBA00022840"/>
    </source>
</evidence>
<dbReference type="InterPro" id="IPR001245">
    <property type="entry name" value="Ser-Thr/Tyr_kinase_cat_dom"/>
</dbReference>
<dbReference type="OrthoDB" id="2015206at2759"/>
<evidence type="ECO:0000256" key="9">
    <source>
        <dbReference type="ARBA" id="ARBA00022737"/>
    </source>
</evidence>
<dbReference type="SUPFAM" id="SSF56112">
    <property type="entry name" value="Protein kinase-like (PK-like)"/>
    <property type="match status" value="1"/>
</dbReference>
<dbReference type="InterPro" id="IPR001611">
    <property type="entry name" value="Leu-rich_rpt"/>
</dbReference>
<evidence type="ECO:0000256" key="16">
    <source>
        <dbReference type="ARBA" id="ARBA00023180"/>
    </source>
</evidence>
<comment type="subcellular location">
    <subcellularLocation>
        <location evidence="1">Membrane</location>
        <topology evidence="1">Single-pass type I membrane protein</topology>
    </subcellularLocation>
</comment>
<feature type="chain" id="PRO_5040389870" description="non-specific serine/threonine protein kinase" evidence="19">
    <location>
        <begin position="23"/>
        <end position="982"/>
    </location>
</feature>
<dbReference type="Proteomes" id="UP001153555">
    <property type="component" value="Unassembled WGS sequence"/>
</dbReference>
<keyword evidence="6" id="KW-0808">Transferase</keyword>
<evidence type="ECO:0000313" key="21">
    <source>
        <dbReference type="EMBL" id="CAA0840062.1"/>
    </source>
</evidence>
<dbReference type="InterPro" id="IPR008271">
    <property type="entry name" value="Ser/Thr_kinase_AS"/>
</dbReference>
<reference evidence="21" key="1">
    <citation type="submission" date="2019-12" db="EMBL/GenBank/DDBJ databases">
        <authorList>
            <person name="Scholes J."/>
        </authorList>
    </citation>
    <scope>NUCLEOTIDE SEQUENCE</scope>
</reference>
<dbReference type="Gene3D" id="1.10.510.10">
    <property type="entry name" value="Transferase(Phosphotransferase) domain 1"/>
    <property type="match status" value="1"/>
</dbReference>
<dbReference type="SMART" id="SM00220">
    <property type="entry name" value="S_TKc"/>
    <property type="match status" value="1"/>
</dbReference>
<dbReference type="PANTHER" id="PTHR45974">
    <property type="entry name" value="RECEPTOR-LIKE PROTEIN 55"/>
    <property type="match status" value="1"/>
</dbReference>
<keyword evidence="7 18" id="KW-0812">Transmembrane</keyword>
<keyword evidence="13 18" id="KW-1133">Transmembrane helix</keyword>
<evidence type="ECO:0000256" key="17">
    <source>
        <dbReference type="PROSITE-ProRule" id="PRU10141"/>
    </source>
</evidence>
<dbReference type="InterPro" id="IPR013210">
    <property type="entry name" value="LRR_N_plant-typ"/>
</dbReference>
<evidence type="ECO:0000256" key="1">
    <source>
        <dbReference type="ARBA" id="ARBA00004479"/>
    </source>
</evidence>
<evidence type="ECO:0000256" key="13">
    <source>
        <dbReference type="ARBA" id="ARBA00022989"/>
    </source>
</evidence>
<evidence type="ECO:0000256" key="14">
    <source>
        <dbReference type="ARBA" id="ARBA00023136"/>
    </source>
</evidence>
<organism evidence="21 22">
    <name type="scientific">Striga hermonthica</name>
    <name type="common">Purple witchweed</name>
    <name type="synonym">Buchnera hermonthica</name>
    <dbReference type="NCBI Taxonomy" id="68872"/>
    <lineage>
        <taxon>Eukaryota</taxon>
        <taxon>Viridiplantae</taxon>
        <taxon>Streptophyta</taxon>
        <taxon>Embryophyta</taxon>
        <taxon>Tracheophyta</taxon>
        <taxon>Spermatophyta</taxon>
        <taxon>Magnoliopsida</taxon>
        <taxon>eudicotyledons</taxon>
        <taxon>Gunneridae</taxon>
        <taxon>Pentapetalae</taxon>
        <taxon>asterids</taxon>
        <taxon>lamiids</taxon>
        <taxon>Lamiales</taxon>
        <taxon>Orobanchaceae</taxon>
        <taxon>Buchnereae</taxon>
        <taxon>Striga</taxon>
    </lineage>
</organism>
<gene>
    <name evidence="21" type="ORF">SHERM_06519</name>
</gene>
<dbReference type="Pfam" id="PF00560">
    <property type="entry name" value="LRR_1"/>
    <property type="match status" value="2"/>
</dbReference>
<evidence type="ECO:0000256" key="3">
    <source>
        <dbReference type="ARBA" id="ARBA00012513"/>
    </source>
</evidence>
<keyword evidence="10 17" id="KW-0547">Nucleotide-binding</keyword>
<keyword evidence="16" id="KW-0325">Glycoprotein</keyword>
<dbReference type="PROSITE" id="PS00108">
    <property type="entry name" value="PROTEIN_KINASE_ST"/>
    <property type="match status" value="1"/>
</dbReference>
<keyword evidence="9" id="KW-0677">Repeat</keyword>
<keyword evidence="5" id="KW-0433">Leucine-rich repeat</keyword>
<evidence type="ECO:0000256" key="18">
    <source>
        <dbReference type="SAM" id="Phobius"/>
    </source>
</evidence>
<dbReference type="Gene3D" id="3.80.10.10">
    <property type="entry name" value="Ribonuclease Inhibitor"/>
    <property type="match status" value="3"/>
</dbReference>
<dbReference type="FunFam" id="3.30.200.20:FF:000328">
    <property type="entry name" value="Leucine-rich repeat protein kinase family protein"/>
    <property type="match status" value="1"/>
</dbReference>
<dbReference type="GO" id="GO:0016020">
    <property type="term" value="C:membrane"/>
    <property type="evidence" value="ECO:0007669"/>
    <property type="project" value="UniProtKB-SubCell"/>
</dbReference>
<evidence type="ECO:0000256" key="10">
    <source>
        <dbReference type="ARBA" id="ARBA00022741"/>
    </source>
</evidence>
<feature type="binding site" evidence="17">
    <location>
        <position position="688"/>
    </location>
    <ligand>
        <name>ATP</name>
        <dbReference type="ChEBI" id="CHEBI:30616"/>
    </ligand>
</feature>
<comment type="similarity">
    <text evidence="2">Belongs to the protein kinase superfamily. Ser/Thr protein kinase family.</text>
</comment>
<dbReference type="PANTHER" id="PTHR45974:SF266">
    <property type="entry name" value="LEUCINE-RICH REPEAT RECEPTOR PROTEIN KINASE HPCA1"/>
    <property type="match status" value="1"/>
</dbReference>
<evidence type="ECO:0000313" key="22">
    <source>
        <dbReference type="Proteomes" id="UP001153555"/>
    </source>
</evidence>
<evidence type="ECO:0000256" key="8">
    <source>
        <dbReference type="ARBA" id="ARBA00022729"/>
    </source>
</evidence>
<dbReference type="AlphaFoldDB" id="A0A9N7P0I8"/>
<evidence type="ECO:0000256" key="5">
    <source>
        <dbReference type="ARBA" id="ARBA00022614"/>
    </source>
</evidence>
<keyword evidence="14 18" id="KW-0472">Membrane</keyword>
<comment type="caution">
    <text evidence="21">The sequence shown here is derived from an EMBL/GenBank/DDBJ whole genome shotgun (WGS) entry which is preliminary data.</text>
</comment>
<dbReference type="InterPro" id="IPR032675">
    <property type="entry name" value="LRR_dom_sf"/>
</dbReference>
<dbReference type="CDD" id="cd14066">
    <property type="entry name" value="STKc_IRAK"/>
    <property type="match status" value="1"/>
</dbReference>
<dbReference type="PROSITE" id="PS50011">
    <property type="entry name" value="PROTEIN_KINASE_DOM"/>
    <property type="match status" value="1"/>
</dbReference>
<feature type="transmembrane region" description="Helical" evidence="18">
    <location>
        <begin position="588"/>
        <end position="611"/>
    </location>
</feature>
<protein>
    <recommendedName>
        <fullName evidence="3">non-specific serine/threonine protein kinase</fullName>
        <ecNumber evidence="3">2.7.11.1</ecNumber>
    </recommendedName>
</protein>
<feature type="transmembrane region" description="Helical" evidence="18">
    <location>
        <begin position="229"/>
        <end position="251"/>
    </location>
</feature>
<dbReference type="PROSITE" id="PS00107">
    <property type="entry name" value="PROTEIN_KINASE_ATP"/>
    <property type="match status" value="1"/>
</dbReference>
<dbReference type="EC" id="2.7.11.1" evidence="3"/>
<evidence type="ECO:0000259" key="20">
    <source>
        <dbReference type="PROSITE" id="PS50011"/>
    </source>
</evidence>
<evidence type="ECO:0000256" key="4">
    <source>
        <dbReference type="ARBA" id="ARBA00022527"/>
    </source>
</evidence>
<dbReference type="InterPro" id="IPR017441">
    <property type="entry name" value="Protein_kinase_ATP_BS"/>
</dbReference>
<keyword evidence="8 19" id="KW-0732">Signal</keyword>
<evidence type="ECO:0000256" key="15">
    <source>
        <dbReference type="ARBA" id="ARBA00023170"/>
    </source>
</evidence>
<keyword evidence="15" id="KW-0675">Receptor</keyword>
<sequence length="982" mass="107553">MIRGDHLLCLLVAFVQVLRTSALTNNDDFAGLQALINIWTNFPPNWSGADPCGDGWDGITCVNNRVVSITLASINLSGQLSSDVAKLSELLTLDLSYNKGMTGPLPAAIGDVTKLSSLILVGCGFSGLIPPSIGSLQRLRYLSLNSNNFIGGIPPSIGNLSNLYWLDLADNKLTGSIPISNGTSPGLDMLVNARHFHFGKNQLSGRIPPQLFNSNLKLIHLVTICCTFYFVRFIYLCFVFVSLLQIILRLLENNQLSGSIPSTLGLVQTLEVVRLDRNTLSGPVPENLNNLTSVQELFLANNRLTGLVPDLTGMSALNYVDMSNNTFDTTDIPAWFSSLQSLTSLIMENTQIQGPLPVSLFSLPQLQMVALKNNQVNETLNIGSSYSDQLQLIDLQNNSIDAFTQRAGYNIQIILLGNPICNEGGETQTFCQIPRQANTSYSTPPENCTPVLCSSDKISSPTCKCMHPYTGMLFFRAPAFSDYGNTSRFISLQQKLMSTFQSNGLPVDSVSLSSPMRDLDNYLVLSLQVFPSGLDYFNRTGISRVGFILSNQTFKPPPEFGPFFFLASSYQYFAGQGERSHKSSSTGVIVGATVGGAVLFLLLVIAGVYAFRQKRRAESAAKKSDPFAAWDPNTNSGGVPQLKGAKCFLFEELKQSTNNFSEANDIGEGGYGKVYRGILSNGKLVAIKRAQQGSMQGKLEFKTEIELLSRVHHKNLVSLVGFCFEQGEQMLVYEYIANGTLRDSLSGRTGIRLDWMRRLKIALGSARGLQYLHDLADPPIIHRDIKSNNILLDDRLNAKVADFGLSKPMGDSGRDHITTQVKGTMGYMDPEYYMTQQLTEKSDVYSFGVVLLELLTSKTPIEKGKYIVREVKQAMDASKDLYNLQSLFDPVVAASLSPASVEKLVDLALACVQELGVHRPTMSEVVKDIENIMKMAGLNPNAESASTSASYEGASKSFEHPYSNESLFAYSGNYPPSNLEPK</sequence>
<dbReference type="Pfam" id="PF07714">
    <property type="entry name" value="PK_Tyr_Ser-Thr"/>
    <property type="match status" value="1"/>
</dbReference>
<accession>A0A9N7P0I8</accession>
<evidence type="ECO:0000256" key="11">
    <source>
        <dbReference type="ARBA" id="ARBA00022777"/>
    </source>
</evidence>
<evidence type="ECO:0000256" key="6">
    <source>
        <dbReference type="ARBA" id="ARBA00022679"/>
    </source>
</evidence>
<evidence type="ECO:0000256" key="7">
    <source>
        <dbReference type="ARBA" id="ARBA00022692"/>
    </source>
</evidence>
<name>A0A9N7P0I8_STRHE</name>
<feature type="signal peptide" evidence="19">
    <location>
        <begin position="1"/>
        <end position="22"/>
    </location>
</feature>
<dbReference type="FunFam" id="3.80.10.10:FF:000363">
    <property type="entry name" value="Leucine-rich repeat family protein"/>
    <property type="match status" value="1"/>
</dbReference>